<comment type="similarity">
    <text evidence="2 7">Belongs to the membrane-bound acyltransferase family.</text>
</comment>
<evidence type="ECO:0000256" key="3">
    <source>
        <dbReference type="ARBA" id="ARBA00022475"/>
    </source>
</evidence>
<evidence type="ECO:0000256" key="5">
    <source>
        <dbReference type="ARBA" id="ARBA00022989"/>
    </source>
</evidence>
<feature type="transmembrane region" description="Helical" evidence="8">
    <location>
        <begin position="46"/>
        <end position="65"/>
    </location>
</feature>
<dbReference type="Pfam" id="PF03062">
    <property type="entry name" value="MBOAT"/>
    <property type="match status" value="1"/>
</dbReference>
<feature type="transmembrane region" description="Helical" evidence="8">
    <location>
        <begin position="225"/>
        <end position="244"/>
    </location>
</feature>
<evidence type="ECO:0000313" key="9">
    <source>
        <dbReference type="EMBL" id="QDV42652.1"/>
    </source>
</evidence>
<organism evidence="9 10">
    <name type="scientific">Stieleria neptunia</name>
    <dbReference type="NCBI Taxonomy" id="2527979"/>
    <lineage>
        <taxon>Bacteria</taxon>
        <taxon>Pseudomonadati</taxon>
        <taxon>Planctomycetota</taxon>
        <taxon>Planctomycetia</taxon>
        <taxon>Pirellulales</taxon>
        <taxon>Pirellulaceae</taxon>
        <taxon>Stieleria</taxon>
    </lineage>
</organism>
<dbReference type="InterPro" id="IPR004299">
    <property type="entry name" value="MBOAT_fam"/>
</dbReference>
<dbReference type="GO" id="GO:0016746">
    <property type="term" value="F:acyltransferase activity"/>
    <property type="evidence" value="ECO:0007669"/>
    <property type="project" value="UniProtKB-KW"/>
</dbReference>
<dbReference type="PIRSF" id="PIRSF500217">
    <property type="entry name" value="AlgI"/>
    <property type="match status" value="1"/>
</dbReference>
<dbReference type="EMBL" id="CP037423">
    <property type="protein sequence ID" value="QDV42652.1"/>
    <property type="molecule type" value="Genomic_DNA"/>
</dbReference>
<feature type="transmembrane region" description="Helical" evidence="8">
    <location>
        <begin position="327"/>
        <end position="348"/>
    </location>
</feature>
<dbReference type="RefSeq" id="WP_145386242.1">
    <property type="nucleotide sequence ID" value="NZ_CP037423.1"/>
</dbReference>
<dbReference type="EC" id="2.3.1.-" evidence="9"/>
<comment type="subcellular location">
    <subcellularLocation>
        <location evidence="1">Cell membrane</location>
        <topology evidence="1">Multi-pass membrane protein</topology>
    </subcellularLocation>
</comment>
<dbReference type="PIRSF" id="PIRSF016636">
    <property type="entry name" value="AlgI_DltB"/>
    <property type="match status" value="1"/>
</dbReference>
<gene>
    <name evidence="9" type="primary">patA_1</name>
    <name evidence="9" type="ORF">Enr13x_25010</name>
</gene>
<dbReference type="GO" id="GO:0005886">
    <property type="term" value="C:plasma membrane"/>
    <property type="evidence" value="ECO:0007669"/>
    <property type="project" value="UniProtKB-SubCell"/>
</dbReference>
<dbReference type="Proteomes" id="UP000319004">
    <property type="component" value="Chromosome"/>
</dbReference>
<name>A0A518HP81_9BACT</name>
<protein>
    <submittedName>
        <fullName evidence="9">Peptidoglycan O-acetyltransferase</fullName>
        <ecNumber evidence="9">2.3.1.-</ecNumber>
    </submittedName>
</protein>
<dbReference type="InterPro" id="IPR051085">
    <property type="entry name" value="MB_O-acyltransferase"/>
</dbReference>
<keyword evidence="10" id="KW-1185">Reference proteome</keyword>
<feature type="transmembrane region" description="Helical" evidence="8">
    <location>
        <begin position="406"/>
        <end position="426"/>
    </location>
</feature>
<evidence type="ECO:0000256" key="2">
    <source>
        <dbReference type="ARBA" id="ARBA00010323"/>
    </source>
</evidence>
<evidence type="ECO:0000256" key="4">
    <source>
        <dbReference type="ARBA" id="ARBA00022692"/>
    </source>
</evidence>
<keyword evidence="5 8" id="KW-1133">Transmembrane helix</keyword>
<feature type="transmembrane region" description="Helical" evidence="8">
    <location>
        <begin position="153"/>
        <end position="170"/>
    </location>
</feature>
<dbReference type="GO" id="GO:0042121">
    <property type="term" value="P:alginic acid biosynthetic process"/>
    <property type="evidence" value="ECO:0007669"/>
    <property type="project" value="InterPro"/>
</dbReference>
<dbReference type="InterPro" id="IPR028362">
    <property type="entry name" value="AlgI"/>
</dbReference>
<reference evidence="9 10" key="1">
    <citation type="submission" date="2019-03" db="EMBL/GenBank/DDBJ databases">
        <title>Deep-cultivation of Planctomycetes and their phenomic and genomic characterization uncovers novel biology.</title>
        <authorList>
            <person name="Wiegand S."/>
            <person name="Jogler M."/>
            <person name="Boedeker C."/>
            <person name="Pinto D."/>
            <person name="Vollmers J."/>
            <person name="Rivas-Marin E."/>
            <person name="Kohn T."/>
            <person name="Peeters S.H."/>
            <person name="Heuer A."/>
            <person name="Rast P."/>
            <person name="Oberbeckmann S."/>
            <person name="Bunk B."/>
            <person name="Jeske O."/>
            <person name="Meyerdierks A."/>
            <person name="Storesund J.E."/>
            <person name="Kallscheuer N."/>
            <person name="Luecker S."/>
            <person name="Lage O.M."/>
            <person name="Pohl T."/>
            <person name="Merkel B.J."/>
            <person name="Hornburger P."/>
            <person name="Mueller R.-W."/>
            <person name="Bruemmer F."/>
            <person name="Labrenz M."/>
            <person name="Spormann A.M."/>
            <person name="Op den Camp H."/>
            <person name="Overmann J."/>
            <person name="Amann R."/>
            <person name="Jetten M.S.M."/>
            <person name="Mascher T."/>
            <person name="Medema M.H."/>
            <person name="Devos D.P."/>
            <person name="Kaster A.-K."/>
            <person name="Ovreas L."/>
            <person name="Rohde M."/>
            <person name="Galperin M.Y."/>
            <person name="Jogler C."/>
        </authorList>
    </citation>
    <scope>NUCLEOTIDE SEQUENCE [LARGE SCALE GENOMIC DNA]</scope>
    <source>
        <strain evidence="9 10">Enr13</strain>
    </source>
</reference>
<keyword evidence="7 9" id="KW-0808">Transferase</keyword>
<feature type="transmembrane region" description="Helical" evidence="8">
    <location>
        <begin position="447"/>
        <end position="468"/>
    </location>
</feature>
<keyword evidence="4 8" id="KW-0812">Transmembrane</keyword>
<evidence type="ECO:0000256" key="8">
    <source>
        <dbReference type="SAM" id="Phobius"/>
    </source>
</evidence>
<keyword evidence="6 7" id="KW-0472">Membrane</keyword>
<feature type="transmembrane region" description="Helical" evidence="8">
    <location>
        <begin position="77"/>
        <end position="96"/>
    </location>
</feature>
<dbReference type="KEGG" id="snep:Enr13x_25010"/>
<feature type="transmembrane region" description="Helical" evidence="8">
    <location>
        <begin position="360"/>
        <end position="381"/>
    </location>
</feature>
<sequence>MLFNSHLFLVFFAITYVLYLVTRRSLPIQNTLLLIASYVFYGAWDWRFLSLIWASTAVDYFAAIGIESSRCERRRRLWLFVSVAFNLGLLGFFKYYDFGISSFAMLLSQFGFTPHLPTLRLILPVGISFYTFQTMSYSIDVYRGKCHAERDPLVVALYVAFFPQLVAGPIERASRLMPQLKQARVISRRDVSMGMHQILLGYFKKVVLADSIAPMVDQVFASPHSYSGMIALLATLGFAVQIYGDFAGYSLIARGLARLMGIELMVNFRFPYFAESPRDFWRRWHISLSSWLQEYLYIGLGGSRRGRARTCVNLMVTMVLGGLWHGAAWNFVLWGVYHGVLLVIWHTFEGLGIGWKRKRALGYFFSISTTMGFTLFGWILFRCSSTAQIADFTWQIMTDLRWTPEAWHFAVPVLSSFVLLQAFHYWQMVAQDEFVLLRLPLPQRCAAFAFLFVSIVTVGFHSTPFIYFQF</sequence>
<accession>A0A518HP81</accession>
<dbReference type="AlphaFoldDB" id="A0A518HP81"/>
<evidence type="ECO:0000256" key="6">
    <source>
        <dbReference type="ARBA" id="ARBA00023136"/>
    </source>
</evidence>
<dbReference type="InterPro" id="IPR024194">
    <property type="entry name" value="Ac/AlaTfrase_AlgI/DltB"/>
</dbReference>
<dbReference type="PANTHER" id="PTHR13285">
    <property type="entry name" value="ACYLTRANSFERASE"/>
    <property type="match status" value="1"/>
</dbReference>
<proteinExistence type="inferred from homology"/>
<feature type="transmembrane region" description="Helical" evidence="8">
    <location>
        <begin position="116"/>
        <end position="132"/>
    </location>
</feature>
<evidence type="ECO:0000256" key="1">
    <source>
        <dbReference type="ARBA" id="ARBA00004651"/>
    </source>
</evidence>
<evidence type="ECO:0000256" key="7">
    <source>
        <dbReference type="PIRNR" id="PIRNR016636"/>
    </source>
</evidence>
<feature type="transmembrane region" description="Helical" evidence="8">
    <location>
        <begin position="7"/>
        <end position="26"/>
    </location>
</feature>
<dbReference type="PANTHER" id="PTHR13285:SF18">
    <property type="entry name" value="PROTEIN-CYSTEINE N-PALMITOYLTRANSFERASE RASP"/>
    <property type="match status" value="1"/>
</dbReference>
<dbReference type="OrthoDB" id="9805788at2"/>
<keyword evidence="3 7" id="KW-1003">Cell membrane</keyword>
<evidence type="ECO:0000313" key="10">
    <source>
        <dbReference type="Proteomes" id="UP000319004"/>
    </source>
</evidence>
<keyword evidence="7 9" id="KW-0012">Acyltransferase</keyword>